<feature type="compositionally biased region" description="Basic and acidic residues" evidence="1">
    <location>
        <begin position="247"/>
        <end position="263"/>
    </location>
</feature>
<dbReference type="EMBL" id="JAGTJQ010000018">
    <property type="protein sequence ID" value="KAH7009405.1"/>
    <property type="molecule type" value="Genomic_DNA"/>
</dbReference>
<feature type="region of interest" description="Disordered" evidence="1">
    <location>
        <begin position="233"/>
        <end position="291"/>
    </location>
</feature>
<reference evidence="2" key="1">
    <citation type="journal article" date="2021" name="Nat. Commun.">
        <title>Genetic determinants of endophytism in the Arabidopsis root mycobiome.</title>
        <authorList>
            <person name="Mesny F."/>
            <person name="Miyauchi S."/>
            <person name="Thiergart T."/>
            <person name="Pickel B."/>
            <person name="Atanasova L."/>
            <person name="Karlsson M."/>
            <person name="Huettel B."/>
            <person name="Barry K.W."/>
            <person name="Haridas S."/>
            <person name="Chen C."/>
            <person name="Bauer D."/>
            <person name="Andreopoulos W."/>
            <person name="Pangilinan J."/>
            <person name="LaButti K."/>
            <person name="Riley R."/>
            <person name="Lipzen A."/>
            <person name="Clum A."/>
            <person name="Drula E."/>
            <person name="Henrissat B."/>
            <person name="Kohler A."/>
            <person name="Grigoriev I.V."/>
            <person name="Martin F.M."/>
            <person name="Hacquard S."/>
        </authorList>
    </citation>
    <scope>NUCLEOTIDE SEQUENCE</scope>
    <source>
        <strain evidence="2">MPI-CAGE-CH-0230</strain>
    </source>
</reference>
<protein>
    <recommendedName>
        <fullName evidence="4">P-loop containing nucleoside triphosphate hydrolase protein</fullName>
    </recommendedName>
</protein>
<dbReference type="CDD" id="cd00882">
    <property type="entry name" value="Ras_like_GTPase"/>
    <property type="match status" value="1"/>
</dbReference>
<dbReference type="InterPro" id="IPR027417">
    <property type="entry name" value="P-loop_NTPase"/>
</dbReference>
<name>A0A9P9BI01_9PEZI</name>
<evidence type="ECO:0000256" key="1">
    <source>
        <dbReference type="SAM" id="MobiDB-lite"/>
    </source>
</evidence>
<evidence type="ECO:0008006" key="4">
    <source>
        <dbReference type="Google" id="ProtNLM"/>
    </source>
</evidence>
<dbReference type="AlphaFoldDB" id="A0A9P9BI01"/>
<keyword evidence="3" id="KW-1185">Reference proteome</keyword>
<proteinExistence type="predicted"/>
<feature type="compositionally biased region" description="Polar residues" evidence="1">
    <location>
        <begin position="237"/>
        <end position="246"/>
    </location>
</feature>
<dbReference type="Gene3D" id="3.40.50.300">
    <property type="entry name" value="P-loop containing nucleotide triphosphate hydrolases"/>
    <property type="match status" value="1"/>
</dbReference>
<gene>
    <name evidence="2" type="ORF">B0I36DRAFT_436998</name>
</gene>
<sequence>MALSCACKHLGMQRSSGSHSQRLSRFLHSATSMAQREPKRPDERIVIIGARKVGKTHLLLWFQRAFSKPNLNTDEHTWIERQIAKCLEHNSTIHRNMQTHAEVWADVPHNIEIFEVPNLTSDISKDLARQCTPRTVVLLLYDPRQPSTLTQVLNGWDELKKALPDEASFTEPILVATHSDQQDQWSDEHKDQLAKYPAITYFKVSFNTGEGVRELIDEALLAIAWPDIAMQLDNDTHNGNESPNTTTDERPDTQTSHAEHDMEPQAETAPADHDEDAQTEDEMFEDPCSEKVRYEQPPTAWAVLDCCGCLSIVSGNLVGRWKGWNASAASGQVATS</sequence>
<accession>A0A9P9BI01</accession>
<dbReference type="GeneID" id="70192417"/>
<feature type="compositionally biased region" description="Acidic residues" evidence="1">
    <location>
        <begin position="273"/>
        <end position="287"/>
    </location>
</feature>
<dbReference type="RefSeq" id="XP_046004033.1">
    <property type="nucleotide sequence ID" value="XM_046162871.1"/>
</dbReference>
<evidence type="ECO:0000313" key="2">
    <source>
        <dbReference type="EMBL" id="KAH7009405.1"/>
    </source>
</evidence>
<dbReference type="Proteomes" id="UP000756346">
    <property type="component" value="Unassembled WGS sequence"/>
</dbReference>
<organism evidence="2 3">
    <name type="scientific">Microdochium trichocladiopsis</name>
    <dbReference type="NCBI Taxonomy" id="1682393"/>
    <lineage>
        <taxon>Eukaryota</taxon>
        <taxon>Fungi</taxon>
        <taxon>Dikarya</taxon>
        <taxon>Ascomycota</taxon>
        <taxon>Pezizomycotina</taxon>
        <taxon>Sordariomycetes</taxon>
        <taxon>Xylariomycetidae</taxon>
        <taxon>Xylariales</taxon>
        <taxon>Microdochiaceae</taxon>
        <taxon>Microdochium</taxon>
    </lineage>
</organism>
<evidence type="ECO:0000313" key="3">
    <source>
        <dbReference type="Proteomes" id="UP000756346"/>
    </source>
</evidence>
<dbReference type="SUPFAM" id="SSF52540">
    <property type="entry name" value="P-loop containing nucleoside triphosphate hydrolases"/>
    <property type="match status" value="1"/>
</dbReference>
<comment type="caution">
    <text evidence="2">The sequence shown here is derived from an EMBL/GenBank/DDBJ whole genome shotgun (WGS) entry which is preliminary data.</text>
</comment>